<dbReference type="RefSeq" id="WP_173783946.1">
    <property type="nucleotide sequence ID" value="NZ_JACOOX010000006.1"/>
</dbReference>
<organism evidence="3 4">
    <name type="scientific">Coprococcus hominis</name>
    <name type="common">ex Liu et al. 2022</name>
    <dbReference type="NCBI Taxonomy" id="2763039"/>
    <lineage>
        <taxon>Bacteria</taxon>
        <taxon>Bacillati</taxon>
        <taxon>Bacillota</taxon>
        <taxon>Clostridia</taxon>
        <taxon>Lachnospirales</taxon>
        <taxon>Lachnospiraceae</taxon>
        <taxon>Coprococcus</taxon>
    </lineage>
</organism>
<sequence length="667" mass="73151">MKKHAKTSVLKRILAIVIAAAVAVSILTVPEAEVSAATGKVKSVAVTNLPAKQLTLKKGKTFTLKSKVTVTGKASKKVTYKTSNKKIATVNAKGKITAKKKGTAKIYVISKADKKKKCTVTVTVGTPVTKVKLNKIKSTMTIGKKQTLKATVTPKKASSKAVVWKSSNKKVATVTSKGVVKAKKAGTATITATAKDGSGKKATCKVTVKKASAAKPADPTPAAPDYAIKSMKVLGVESIEITFSKAVVLTKADFEIFAKQYSYGTYKKPYQVVQAETSDHITYILHINDEDEFQKNTYIKVAVKTSGVYKECIYRDKTVNIQKTRYYAIKVNGALESYNDDLTYGTGYRTYSIDKLPVGMDYYILNDMIDESIVFTGSPTEAGETQSLLTCEDELGNKYQTTIIWMIYDENQLYSRSTTCQYFSRENGVYHKPYSVYGGSGQYTYELAGGDYELFQTTISTSGYMRVSFENVDAGEYQIQVKITDKNNPALYTVATITYTIIDGAHISAIVRDANGDPIRRGNYSLHGYSDDPSQKLNSTSGSIQDGTMSYTIIPGNYNITFYNASHTAKYTFYNQKCPVNSGDEPMTFDVTLPVYPVTIVPDPEKSTATSFGYWVDVNGANAYGYESGDTLYLPNGTYYIKTEDGKSYARFTVNGKSLTVNAYDRQ</sequence>
<dbReference type="SMART" id="SM00635">
    <property type="entry name" value="BID_2"/>
    <property type="match status" value="2"/>
</dbReference>
<proteinExistence type="predicted"/>
<dbReference type="InterPro" id="IPR003343">
    <property type="entry name" value="Big_2"/>
</dbReference>
<name>A0A8I0AK91_9FIRM</name>
<feature type="signal peptide" evidence="1">
    <location>
        <begin position="1"/>
        <end position="23"/>
    </location>
</feature>
<protein>
    <submittedName>
        <fullName evidence="3">Ig-like domain-containing protein</fullName>
    </submittedName>
</protein>
<dbReference type="EMBL" id="JACOOX010000006">
    <property type="protein sequence ID" value="MBC5663570.1"/>
    <property type="molecule type" value="Genomic_DNA"/>
</dbReference>
<feature type="domain" description="BIG2" evidence="2">
    <location>
        <begin position="127"/>
        <end position="204"/>
    </location>
</feature>
<dbReference type="AlphaFoldDB" id="A0A8I0AK91"/>
<dbReference type="SUPFAM" id="SSF49373">
    <property type="entry name" value="Invasin/intimin cell-adhesion fragments"/>
    <property type="match status" value="2"/>
</dbReference>
<reference evidence="3 4" key="1">
    <citation type="submission" date="2020-08" db="EMBL/GenBank/DDBJ databases">
        <title>Genome public.</title>
        <authorList>
            <person name="Liu C."/>
            <person name="Sun Q."/>
        </authorList>
    </citation>
    <scope>NUCLEOTIDE SEQUENCE [LARGE SCALE GENOMIC DNA]</scope>
    <source>
        <strain evidence="3 4">NSJ-10</strain>
    </source>
</reference>
<dbReference type="Proteomes" id="UP000615234">
    <property type="component" value="Unassembled WGS sequence"/>
</dbReference>
<evidence type="ECO:0000259" key="2">
    <source>
        <dbReference type="SMART" id="SM00635"/>
    </source>
</evidence>
<keyword evidence="4" id="KW-1185">Reference proteome</keyword>
<gene>
    <name evidence="3" type="ORF">H8S09_11935</name>
</gene>
<dbReference type="InterPro" id="IPR008964">
    <property type="entry name" value="Invasin/intimin_cell_adhesion"/>
</dbReference>
<feature type="chain" id="PRO_5039620744" evidence="1">
    <location>
        <begin position="24"/>
        <end position="667"/>
    </location>
</feature>
<feature type="domain" description="BIG2" evidence="2">
    <location>
        <begin position="40"/>
        <end position="120"/>
    </location>
</feature>
<dbReference type="Pfam" id="PF02368">
    <property type="entry name" value="Big_2"/>
    <property type="match status" value="2"/>
</dbReference>
<keyword evidence="1" id="KW-0732">Signal</keyword>
<evidence type="ECO:0000256" key="1">
    <source>
        <dbReference type="SAM" id="SignalP"/>
    </source>
</evidence>
<evidence type="ECO:0000313" key="4">
    <source>
        <dbReference type="Proteomes" id="UP000615234"/>
    </source>
</evidence>
<evidence type="ECO:0000313" key="3">
    <source>
        <dbReference type="EMBL" id="MBC5663570.1"/>
    </source>
</evidence>
<accession>A0A8I0AK91</accession>
<comment type="caution">
    <text evidence="3">The sequence shown here is derived from an EMBL/GenBank/DDBJ whole genome shotgun (WGS) entry which is preliminary data.</text>
</comment>
<dbReference type="Gene3D" id="2.60.40.1080">
    <property type="match status" value="2"/>
</dbReference>